<dbReference type="KEGG" id="oxy:HCG48_15225"/>
<keyword evidence="9" id="KW-1185">Reference proteome</keyword>
<evidence type="ECO:0000256" key="2">
    <source>
        <dbReference type="ARBA" id="ARBA00023210"/>
    </source>
</evidence>
<comment type="function">
    <text evidence="5">Cell division inhibitor that blocks the formation of polar Z ring septums. Rapidly oscillates between the poles of the cell to destabilize FtsZ filaments that have formed before they mature into polar Z rings. Prevents FtsZ polymerization.</text>
</comment>
<evidence type="ECO:0000256" key="1">
    <source>
        <dbReference type="ARBA" id="ARBA00022618"/>
    </source>
</evidence>
<evidence type="ECO:0000259" key="7">
    <source>
        <dbReference type="Pfam" id="PF03775"/>
    </source>
</evidence>
<organism evidence="8 9">
    <name type="scientific">Oxynema aestuarii AP17</name>
    <dbReference type="NCBI Taxonomy" id="2064643"/>
    <lineage>
        <taxon>Bacteria</taxon>
        <taxon>Bacillati</taxon>
        <taxon>Cyanobacteriota</taxon>
        <taxon>Cyanophyceae</taxon>
        <taxon>Oscillatoriophycideae</taxon>
        <taxon>Oscillatoriales</taxon>
        <taxon>Oscillatoriaceae</taxon>
        <taxon>Oxynema</taxon>
        <taxon>Oxynema aestuarii</taxon>
    </lineage>
</organism>
<evidence type="ECO:0000313" key="9">
    <source>
        <dbReference type="Proteomes" id="UP000500857"/>
    </source>
</evidence>
<evidence type="ECO:0000256" key="4">
    <source>
        <dbReference type="ARBA" id="ARBA00046874"/>
    </source>
</evidence>
<evidence type="ECO:0000256" key="5">
    <source>
        <dbReference type="HAMAP-Rule" id="MF_00267"/>
    </source>
</evidence>
<comment type="similarity">
    <text evidence="5">Belongs to the MinC family.</text>
</comment>
<keyword evidence="1 5" id="KW-0132">Cell division</keyword>
<dbReference type="Proteomes" id="UP000500857">
    <property type="component" value="Chromosome"/>
</dbReference>
<dbReference type="EMBL" id="CP051167">
    <property type="protein sequence ID" value="QIZ73762.1"/>
    <property type="molecule type" value="Genomic_DNA"/>
</dbReference>
<evidence type="ECO:0000256" key="3">
    <source>
        <dbReference type="ARBA" id="ARBA00023306"/>
    </source>
</evidence>
<feature type="region of interest" description="Disordered" evidence="6">
    <location>
        <begin position="1"/>
        <end position="100"/>
    </location>
</feature>
<dbReference type="InterPro" id="IPR036145">
    <property type="entry name" value="MinC_C_sf"/>
</dbReference>
<dbReference type="GO" id="GO:0000902">
    <property type="term" value="P:cell morphogenesis"/>
    <property type="evidence" value="ECO:0007669"/>
    <property type="project" value="InterPro"/>
</dbReference>
<dbReference type="GO" id="GO:1901891">
    <property type="term" value="P:regulation of cell septum assembly"/>
    <property type="evidence" value="ECO:0007669"/>
    <property type="project" value="InterPro"/>
</dbReference>
<dbReference type="InterPro" id="IPR005526">
    <property type="entry name" value="Septum_form_inhib_MinC_C"/>
</dbReference>
<dbReference type="InterPro" id="IPR016098">
    <property type="entry name" value="CAP/MinC_C"/>
</dbReference>
<dbReference type="AlphaFoldDB" id="A0A6H1U4G6"/>
<dbReference type="NCBIfam" id="NF001778">
    <property type="entry name" value="PRK00513.2-4"/>
    <property type="match status" value="1"/>
</dbReference>
<dbReference type="Gene3D" id="2.160.20.70">
    <property type="match status" value="1"/>
</dbReference>
<comment type="subunit">
    <text evidence="4 5">Interacts with MinD and FtsZ.</text>
</comment>
<dbReference type="Pfam" id="PF03775">
    <property type="entry name" value="MinC_C"/>
    <property type="match status" value="1"/>
</dbReference>
<sequence>MSSNSSVSSSETNQSQKGESPDAIAETVAASASQTPETTETPETAETAETAETPETSETSKTPATSEDSPSEPSENEDSSTESTPPVDPNAQVRFKTEEDGRLLLILPPESDKKEENAPVAVTWNEICQQLQHRLNAGDRFWQANTSVNLLAFDRLLDARQLQTISEALADAKLQLARIYTTRRQTAVAAATAGYSVEQKAMPSAFQAGTSAEGKALADPLYLETTVRSGLEIRHPGHIIVNGDVNPGGTLIADGDILVWGRLRGIAHAGANGNHRASIMALEMEPTQIRIADFVARAPETPSQFYPEVAYVSPQGIRIARAVDFSKAQFLSQ</sequence>
<keyword evidence="2 5" id="KW-0717">Septation</keyword>
<gene>
    <name evidence="5 8" type="primary">minC</name>
    <name evidence="8" type="ORF">HCG48_15225</name>
</gene>
<evidence type="ECO:0000313" key="8">
    <source>
        <dbReference type="EMBL" id="QIZ73762.1"/>
    </source>
</evidence>
<dbReference type="PANTHER" id="PTHR34108">
    <property type="entry name" value="SEPTUM SITE-DETERMINING PROTEIN MINC"/>
    <property type="match status" value="1"/>
</dbReference>
<proteinExistence type="inferred from homology"/>
<name>A0A6H1U4G6_9CYAN</name>
<accession>A0A6H1U4G6</accession>
<dbReference type="InterPro" id="IPR013033">
    <property type="entry name" value="MinC"/>
</dbReference>
<dbReference type="HAMAP" id="MF_00267">
    <property type="entry name" value="MinC"/>
    <property type="match status" value="1"/>
</dbReference>
<keyword evidence="3 5" id="KW-0131">Cell cycle</keyword>
<dbReference type="NCBIfam" id="TIGR01222">
    <property type="entry name" value="minC"/>
    <property type="match status" value="1"/>
</dbReference>
<reference evidence="8 9" key="1">
    <citation type="submission" date="2020-04" db="EMBL/GenBank/DDBJ databases">
        <authorList>
            <person name="Basu S."/>
            <person name="Maruthanayagam V."/>
            <person name="Chakraborty S."/>
            <person name="Pramanik A."/>
            <person name="Mukherjee J."/>
            <person name="Brink B."/>
        </authorList>
    </citation>
    <scope>NUCLEOTIDE SEQUENCE [LARGE SCALE GENOMIC DNA]</scope>
    <source>
        <strain evidence="8 9">AP17</strain>
    </source>
</reference>
<feature type="domain" description="Septum formation inhibitor MinC C-terminal" evidence="7">
    <location>
        <begin position="223"/>
        <end position="317"/>
    </location>
</feature>
<protein>
    <recommendedName>
        <fullName evidence="5">Probable septum site-determining protein MinC</fullName>
    </recommendedName>
</protein>
<evidence type="ECO:0000256" key="6">
    <source>
        <dbReference type="SAM" id="MobiDB-lite"/>
    </source>
</evidence>
<dbReference type="PANTHER" id="PTHR34108:SF1">
    <property type="entry name" value="SEPTUM SITE-DETERMINING PROTEIN MINC"/>
    <property type="match status" value="1"/>
</dbReference>
<feature type="compositionally biased region" description="Low complexity" evidence="6">
    <location>
        <begin position="29"/>
        <end position="73"/>
    </location>
</feature>
<dbReference type="GO" id="GO:0000917">
    <property type="term" value="P:division septum assembly"/>
    <property type="evidence" value="ECO:0007669"/>
    <property type="project" value="UniProtKB-KW"/>
</dbReference>
<feature type="compositionally biased region" description="Low complexity" evidence="6">
    <location>
        <begin position="1"/>
        <end position="10"/>
    </location>
</feature>
<dbReference type="SUPFAM" id="SSF63848">
    <property type="entry name" value="Cell-division inhibitor MinC, C-terminal domain"/>
    <property type="match status" value="1"/>
</dbReference>